<dbReference type="Proteomes" id="UP000276133">
    <property type="component" value="Unassembled WGS sequence"/>
</dbReference>
<evidence type="ECO:0000313" key="2">
    <source>
        <dbReference type="Proteomes" id="UP000276133"/>
    </source>
</evidence>
<dbReference type="EMBL" id="REGN01011327">
    <property type="protein sequence ID" value="RMZ97575.1"/>
    <property type="molecule type" value="Genomic_DNA"/>
</dbReference>
<reference evidence="1 2" key="1">
    <citation type="journal article" date="2018" name="Sci. Rep.">
        <title>Genomic signatures of local adaptation to the degree of environmental predictability in rotifers.</title>
        <authorList>
            <person name="Franch-Gras L."/>
            <person name="Hahn C."/>
            <person name="Garcia-Roger E.M."/>
            <person name="Carmona M.J."/>
            <person name="Serra M."/>
            <person name="Gomez A."/>
        </authorList>
    </citation>
    <scope>NUCLEOTIDE SEQUENCE [LARGE SCALE GENOMIC DNA]</scope>
    <source>
        <strain evidence="1">HYR1</strain>
    </source>
</reference>
<proteinExistence type="predicted"/>
<protein>
    <submittedName>
        <fullName evidence="1">Uncharacterized protein</fullName>
    </submittedName>
</protein>
<name>A0A3M7PEN7_BRAPC</name>
<evidence type="ECO:0000313" key="1">
    <source>
        <dbReference type="EMBL" id="RMZ97575.1"/>
    </source>
</evidence>
<keyword evidence="2" id="KW-1185">Reference proteome</keyword>
<gene>
    <name evidence="1" type="ORF">BpHYR1_022301</name>
</gene>
<sequence>MLDKEIKIEVFYVLIIVDFYFVRKLRIILKIKCVETEMVSIRFLNNEYSFCVHDLSKIKLFENQKNILNITNKLSTFNMVDIMIHLNV</sequence>
<organism evidence="1 2">
    <name type="scientific">Brachionus plicatilis</name>
    <name type="common">Marine rotifer</name>
    <name type="synonym">Brachionus muelleri</name>
    <dbReference type="NCBI Taxonomy" id="10195"/>
    <lineage>
        <taxon>Eukaryota</taxon>
        <taxon>Metazoa</taxon>
        <taxon>Spiralia</taxon>
        <taxon>Gnathifera</taxon>
        <taxon>Rotifera</taxon>
        <taxon>Eurotatoria</taxon>
        <taxon>Monogononta</taxon>
        <taxon>Pseudotrocha</taxon>
        <taxon>Ploima</taxon>
        <taxon>Brachionidae</taxon>
        <taxon>Brachionus</taxon>
    </lineage>
</organism>
<accession>A0A3M7PEN7</accession>
<comment type="caution">
    <text evidence="1">The sequence shown here is derived from an EMBL/GenBank/DDBJ whole genome shotgun (WGS) entry which is preliminary data.</text>
</comment>
<dbReference type="AlphaFoldDB" id="A0A3M7PEN7"/>